<dbReference type="InterPro" id="IPR018108">
    <property type="entry name" value="MCP_transmembrane"/>
</dbReference>
<organism evidence="5 6">
    <name type="scientific">Bos mutus</name>
    <name type="common">wild yak</name>
    <dbReference type="NCBI Taxonomy" id="72004"/>
    <lineage>
        <taxon>Eukaryota</taxon>
        <taxon>Metazoa</taxon>
        <taxon>Chordata</taxon>
        <taxon>Craniata</taxon>
        <taxon>Vertebrata</taxon>
        <taxon>Euteleostomi</taxon>
        <taxon>Mammalia</taxon>
        <taxon>Eutheria</taxon>
        <taxon>Laurasiatheria</taxon>
        <taxon>Artiodactyla</taxon>
        <taxon>Ruminantia</taxon>
        <taxon>Pecora</taxon>
        <taxon>Bovidae</taxon>
        <taxon>Bovinae</taxon>
        <taxon>Bos</taxon>
    </lineage>
</organism>
<reference evidence="5" key="1">
    <citation type="submission" date="2019-10" db="EMBL/GenBank/DDBJ databases">
        <title>The sequence and de novo assembly of the wild yak genome.</title>
        <authorList>
            <person name="Liu Y."/>
        </authorList>
    </citation>
    <scope>NUCLEOTIDE SEQUENCE [LARGE SCALE GENOMIC DNA]</scope>
    <source>
        <strain evidence="5">WY2019</strain>
    </source>
</reference>
<dbReference type="GO" id="GO:0016020">
    <property type="term" value="C:membrane"/>
    <property type="evidence" value="ECO:0007669"/>
    <property type="project" value="UniProtKB-SubCell"/>
</dbReference>
<dbReference type="InterPro" id="IPR023395">
    <property type="entry name" value="MCP_dom_sf"/>
</dbReference>
<comment type="similarity">
    <text evidence="2">Belongs to the mitochondrial carrier (TC 2.A.29) family.</text>
</comment>
<dbReference type="AlphaFoldDB" id="A0A6B0RSA4"/>
<dbReference type="Proteomes" id="UP000322234">
    <property type="component" value="Unassembled WGS sequence"/>
</dbReference>
<evidence type="ECO:0000313" key="5">
    <source>
        <dbReference type="EMBL" id="MXQ92815.1"/>
    </source>
</evidence>
<keyword evidence="6" id="KW-1185">Reference proteome</keyword>
<proteinExistence type="inferred from homology"/>
<accession>A0A6B0RSA4</accession>
<dbReference type="EMBL" id="VBQZ03000087">
    <property type="protein sequence ID" value="MXQ92815.1"/>
    <property type="molecule type" value="Genomic_DNA"/>
</dbReference>
<evidence type="ECO:0000313" key="6">
    <source>
        <dbReference type="Proteomes" id="UP000322234"/>
    </source>
</evidence>
<dbReference type="Pfam" id="PF00153">
    <property type="entry name" value="Mito_carr"/>
    <property type="match status" value="1"/>
</dbReference>
<comment type="subcellular location">
    <subcellularLocation>
        <location evidence="1">Membrane</location>
        <topology evidence="1">Multi-pass membrane protein</topology>
    </subcellularLocation>
</comment>
<dbReference type="SUPFAM" id="SSF103506">
    <property type="entry name" value="Mitochondrial carrier"/>
    <property type="match status" value="1"/>
</dbReference>
<comment type="caution">
    <text evidence="5">The sequence shown here is derived from an EMBL/GenBank/DDBJ whole genome shotgun (WGS) entry which is preliminary data.</text>
</comment>
<keyword evidence="4" id="KW-0472">Membrane</keyword>
<evidence type="ECO:0000256" key="3">
    <source>
        <dbReference type="ARBA" id="ARBA00022692"/>
    </source>
</evidence>
<keyword evidence="3" id="KW-0812">Transmembrane</keyword>
<evidence type="ECO:0000256" key="4">
    <source>
        <dbReference type="ARBA" id="ARBA00023136"/>
    </source>
</evidence>
<gene>
    <name evidence="5" type="ORF">E5288_WYG002881</name>
</gene>
<protein>
    <submittedName>
        <fullName evidence="5">Uncharacterized protein</fullName>
    </submittedName>
</protein>
<name>A0A6B0RSA4_9CETA</name>
<evidence type="ECO:0000256" key="1">
    <source>
        <dbReference type="ARBA" id="ARBA00004141"/>
    </source>
</evidence>
<sequence>MSALKPLVYGGLASIKVERSTFPIDLTKTRLQIQGQKNDANFKEIRPHQAKCPGIKEMTCSHLLQIFTIRIGFLMAGDIAKNLRTNERRVEPTPPEMSLEILKMGCRCMDKEELVL</sequence>
<evidence type="ECO:0000256" key="2">
    <source>
        <dbReference type="ARBA" id="ARBA00006375"/>
    </source>
</evidence>